<dbReference type="Gene3D" id="1.10.357.140">
    <property type="entry name" value="UbiA prenyltransferase"/>
    <property type="match status" value="1"/>
</dbReference>
<organism evidence="7 8">
    <name type="scientific">Nocardioides alpinus</name>
    <dbReference type="NCBI Taxonomy" id="748909"/>
    <lineage>
        <taxon>Bacteria</taxon>
        <taxon>Bacillati</taxon>
        <taxon>Actinomycetota</taxon>
        <taxon>Actinomycetes</taxon>
        <taxon>Propionibacteriales</taxon>
        <taxon>Nocardioidaceae</taxon>
        <taxon>Nocardioides</taxon>
    </lineage>
</organism>
<feature type="transmembrane region" description="Helical" evidence="5">
    <location>
        <begin position="99"/>
        <end position="129"/>
    </location>
</feature>
<dbReference type="EMBL" id="FOKC01000009">
    <property type="protein sequence ID" value="SFB37929.1"/>
    <property type="molecule type" value="Genomic_DNA"/>
</dbReference>
<dbReference type="GO" id="GO:0016020">
    <property type="term" value="C:membrane"/>
    <property type="evidence" value="ECO:0007669"/>
    <property type="project" value="UniProtKB-SubCell"/>
</dbReference>
<dbReference type="InterPro" id="IPR000537">
    <property type="entry name" value="UbiA_prenyltransferase"/>
</dbReference>
<dbReference type="OrthoDB" id="3212588at2"/>
<keyword evidence="4 5" id="KW-0472">Membrane</keyword>
<evidence type="ECO:0000256" key="2">
    <source>
        <dbReference type="ARBA" id="ARBA00022692"/>
    </source>
</evidence>
<evidence type="ECO:0000256" key="3">
    <source>
        <dbReference type="ARBA" id="ARBA00022989"/>
    </source>
</evidence>
<evidence type="ECO:0000313" key="8">
    <source>
        <dbReference type="Proteomes" id="UP000199113"/>
    </source>
</evidence>
<proteinExistence type="predicted"/>
<evidence type="ECO:0000313" key="7">
    <source>
        <dbReference type="EMBL" id="SFB37929.1"/>
    </source>
</evidence>
<dbReference type="RefSeq" id="WP_091200341.1">
    <property type="nucleotide sequence ID" value="NZ_FOKC01000009.1"/>
</dbReference>
<evidence type="ECO:0000313" key="6">
    <source>
        <dbReference type="EMBL" id="PKH41775.1"/>
    </source>
</evidence>
<dbReference type="AlphaFoldDB" id="A0A1I1AIS7"/>
<dbReference type="Pfam" id="PF01040">
    <property type="entry name" value="UbiA"/>
    <property type="match status" value="1"/>
</dbReference>
<evidence type="ECO:0000256" key="4">
    <source>
        <dbReference type="ARBA" id="ARBA00023136"/>
    </source>
</evidence>
<keyword evidence="7" id="KW-0808">Transferase</keyword>
<keyword evidence="9" id="KW-1185">Reference proteome</keyword>
<feature type="transmembrane region" description="Helical" evidence="5">
    <location>
        <begin position="18"/>
        <end position="37"/>
    </location>
</feature>
<dbReference type="Proteomes" id="UP000199113">
    <property type="component" value="Unassembled WGS sequence"/>
</dbReference>
<accession>A0A1I1AIS7</accession>
<dbReference type="Proteomes" id="UP000233565">
    <property type="component" value="Unassembled WGS sequence"/>
</dbReference>
<dbReference type="STRING" id="748909.SAMN05192575_10991"/>
<keyword evidence="3 5" id="KW-1133">Transmembrane helix</keyword>
<feature type="transmembrane region" description="Helical" evidence="5">
    <location>
        <begin position="141"/>
        <end position="159"/>
    </location>
</feature>
<reference evidence="6 9" key="2">
    <citation type="submission" date="2017-12" db="EMBL/GenBank/DDBJ databases">
        <title>Pharmacopeia of the Arctic Ocean.</title>
        <authorList>
            <person name="Collins E."/>
            <person name="Ducluzeau A.-L."/>
        </authorList>
    </citation>
    <scope>NUCLEOTIDE SEQUENCE [LARGE SCALE GENOMIC DNA]</scope>
    <source>
        <strain evidence="6 9">DSM 23325</strain>
    </source>
</reference>
<gene>
    <name evidence="6" type="ORF">CXG46_07845</name>
    <name evidence="7" type="ORF">SAMN05192575_10991</name>
</gene>
<feature type="transmembrane region" description="Helical" evidence="5">
    <location>
        <begin position="256"/>
        <end position="273"/>
    </location>
</feature>
<reference evidence="7" key="1">
    <citation type="submission" date="2016-10" db="EMBL/GenBank/DDBJ databases">
        <authorList>
            <person name="de Groot N.N."/>
        </authorList>
    </citation>
    <scope>NUCLEOTIDE SEQUENCE [LARGE SCALE GENOMIC DNA]</scope>
    <source>
        <strain evidence="7">CGMCC 1.10697</strain>
    </source>
</reference>
<dbReference type="GO" id="GO:0016765">
    <property type="term" value="F:transferase activity, transferring alkyl or aryl (other than methyl) groups"/>
    <property type="evidence" value="ECO:0007669"/>
    <property type="project" value="InterPro"/>
</dbReference>
<name>A0A1I1AIS7_9ACTN</name>
<keyword evidence="2 5" id="KW-0812">Transmembrane</keyword>
<feature type="transmembrane region" description="Helical" evidence="5">
    <location>
        <begin position="206"/>
        <end position="225"/>
    </location>
</feature>
<feature type="transmembrane region" description="Helical" evidence="5">
    <location>
        <begin position="231"/>
        <end position="249"/>
    </location>
</feature>
<evidence type="ECO:0000256" key="5">
    <source>
        <dbReference type="SAM" id="Phobius"/>
    </source>
</evidence>
<comment type="subcellular location">
    <subcellularLocation>
        <location evidence="1">Membrane</location>
        <topology evidence="1">Multi-pass membrane protein</topology>
    </subcellularLocation>
</comment>
<feature type="transmembrane region" description="Helical" evidence="5">
    <location>
        <begin position="165"/>
        <end position="185"/>
    </location>
</feature>
<feature type="transmembrane region" description="Helical" evidence="5">
    <location>
        <begin position="44"/>
        <end position="64"/>
    </location>
</feature>
<protein>
    <submittedName>
        <fullName evidence="7">4-hydroxybenzoate polyprenyltransferase</fullName>
    </submittedName>
</protein>
<evidence type="ECO:0000256" key="1">
    <source>
        <dbReference type="ARBA" id="ARBA00004141"/>
    </source>
</evidence>
<evidence type="ECO:0000313" key="9">
    <source>
        <dbReference type="Proteomes" id="UP000233565"/>
    </source>
</evidence>
<sequence length="274" mass="27158">MTAGLATGGAGPSALRGLLGSAHLGPTLAVTVLVALLSGAQGLYAAQAALVVAAVLAGQLSIGWSNDLVDVARDRSTGRDDKPLATGDGSVRAVRVACAVALASTVVLSLAVGVVAGLVHLGCVACGWAYNLGLKSTAWSWLPYALAFGGLTVFVSLADGSMPPWWWPVGAGLLGVGAHLVNVLPDVEDDLATGVRGLPHRLGPRRIAPVAAAVLALASVVVLVGASPPPAAASAVGLVVIALVALVVVGRGRVPFVAAIAIALVDTVLLVVVR</sequence>
<dbReference type="InterPro" id="IPR044878">
    <property type="entry name" value="UbiA_sf"/>
</dbReference>
<dbReference type="EMBL" id="PJBV01000014">
    <property type="protein sequence ID" value="PKH41775.1"/>
    <property type="molecule type" value="Genomic_DNA"/>
</dbReference>